<reference evidence="2" key="1">
    <citation type="journal article" date="2019" name="Int. J. Syst. Evol. Microbiol.">
        <title>The Global Catalogue of Microorganisms (GCM) 10K type strain sequencing project: providing services to taxonomists for standard genome sequencing and annotation.</title>
        <authorList>
            <consortium name="The Broad Institute Genomics Platform"/>
            <consortium name="The Broad Institute Genome Sequencing Center for Infectious Disease"/>
            <person name="Wu L."/>
            <person name="Ma J."/>
        </authorList>
    </citation>
    <scope>NUCLEOTIDE SEQUENCE [LARGE SCALE GENOMIC DNA]</scope>
    <source>
        <strain evidence="2">CGMCC 4.1641</strain>
    </source>
</reference>
<sequence length="129" mass="14708">MKEAIQVDLDGFYIEPVIVPFSQTGVSEILEMSPAEVGEEPVNIVTGYIIAEKVPEGLYTPRWDFTNSEWGEGLTEKEVDEIRAFQQPVATEQRVTRIKRQSTVFRLASPLWNLLSKKVKTKWHKSTPT</sequence>
<gene>
    <name evidence="1" type="ORF">ACFO1S_05985</name>
</gene>
<organism evidence="1 2">
    <name type="scientific">Cohnella boryungensis</name>
    <dbReference type="NCBI Taxonomy" id="768479"/>
    <lineage>
        <taxon>Bacteria</taxon>
        <taxon>Bacillati</taxon>
        <taxon>Bacillota</taxon>
        <taxon>Bacilli</taxon>
        <taxon>Bacillales</taxon>
        <taxon>Paenibacillaceae</taxon>
        <taxon>Cohnella</taxon>
    </lineage>
</organism>
<evidence type="ECO:0000313" key="2">
    <source>
        <dbReference type="Proteomes" id="UP001595755"/>
    </source>
</evidence>
<keyword evidence="2" id="KW-1185">Reference proteome</keyword>
<name>A0ABV8S7T3_9BACL</name>
<accession>A0ABV8S7T3</accession>
<dbReference type="RefSeq" id="WP_204606062.1">
    <property type="nucleotide sequence ID" value="NZ_JBHSED010000006.1"/>
</dbReference>
<evidence type="ECO:0000313" key="1">
    <source>
        <dbReference type="EMBL" id="MFC4302993.1"/>
    </source>
</evidence>
<comment type="caution">
    <text evidence="1">The sequence shown here is derived from an EMBL/GenBank/DDBJ whole genome shotgun (WGS) entry which is preliminary data.</text>
</comment>
<dbReference type="Proteomes" id="UP001595755">
    <property type="component" value="Unassembled WGS sequence"/>
</dbReference>
<dbReference type="EMBL" id="JBHSED010000006">
    <property type="protein sequence ID" value="MFC4302993.1"/>
    <property type="molecule type" value="Genomic_DNA"/>
</dbReference>
<protein>
    <submittedName>
        <fullName evidence="1">Uncharacterized protein</fullName>
    </submittedName>
</protein>
<proteinExistence type="predicted"/>